<dbReference type="EMBL" id="CAJVQC010128903">
    <property type="protein sequence ID" value="CAG8841077.1"/>
    <property type="molecule type" value="Genomic_DNA"/>
</dbReference>
<organism evidence="1 2">
    <name type="scientific">Racocetra persica</name>
    <dbReference type="NCBI Taxonomy" id="160502"/>
    <lineage>
        <taxon>Eukaryota</taxon>
        <taxon>Fungi</taxon>
        <taxon>Fungi incertae sedis</taxon>
        <taxon>Mucoromycota</taxon>
        <taxon>Glomeromycotina</taxon>
        <taxon>Glomeromycetes</taxon>
        <taxon>Diversisporales</taxon>
        <taxon>Gigasporaceae</taxon>
        <taxon>Racocetra</taxon>
    </lineage>
</organism>
<evidence type="ECO:0000313" key="2">
    <source>
        <dbReference type="Proteomes" id="UP000789920"/>
    </source>
</evidence>
<feature type="non-terminal residue" evidence="1">
    <location>
        <position position="41"/>
    </location>
</feature>
<gene>
    <name evidence="1" type="ORF">RPERSI_LOCUS31710</name>
</gene>
<proteinExistence type="predicted"/>
<comment type="caution">
    <text evidence="1">The sequence shown here is derived from an EMBL/GenBank/DDBJ whole genome shotgun (WGS) entry which is preliminary data.</text>
</comment>
<feature type="non-terminal residue" evidence="1">
    <location>
        <position position="1"/>
    </location>
</feature>
<reference evidence="1" key="1">
    <citation type="submission" date="2021-06" db="EMBL/GenBank/DDBJ databases">
        <authorList>
            <person name="Kallberg Y."/>
            <person name="Tangrot J."/>
            <person name="Rosling A."/>
        </authorList>
    </citation>
    <scope>NUCLEOTIDE SEQUENCE</scope>
    <source>
        <strain evidence="1">MA461A</strain>
    </source>
</reference>
<evidence type="ECO:0000313" key="1">
    <source>
        <dbReference type="EMBL" id="CAG8841077.1"/>
    </source>
</evidence>
<accession>A0ACA9SKK9</accession>
<sequence>AFPWSFTFRLSSAFLRRSLVILWHFFGISSAFTGVLSSFLR</sequence>
<protein>
    <submittedName>
        <fullName evidence="1">33790_t:CDS:1</fullName>
    </submittedName>
</protein>
<dbReference type="Proteomes" id="UP000789920">
    <property type="component" value="Unassembled WGS sequence"/>
</dbReference>
<keyword evidence="2" id="KW-1185">Reference proteome</keyword>
<name>A0ACA9SKK9_9GLOM</name>